<dbReference type="EMBL" id="CP033930">
    <property type="protein sequence ID" value="AZB18455.1"/>
    <property type="molecule type" value="Genomic_DNA"/>
</dbReference>
<proteinExistence type="predicted"/>
<name>A0AAD0YWA2_CHRID</name>
<dbReference type="AlphaFoldDB" id="A0AAD0YWA2"/>
<gene>
    <name evidence="1" type="ORF">EG352_12005</name>
</gene>
<reference evidence="1 2" key="1">
    <citation type="submission" date="2018-11" db="EMBL/GenBank/DDBJ databases">
        <title>Proposal to divide the Flavobacteriaceae and reorganize its genera based on Amino Acid Identity values calculated from whole genome sequences.</title>
        <authorList>
            <person name="Nicholson A.C."/>
            <person name="Gulvik C.A."/>
            <person name="Whitney A.M."/>
            <person name="Humrighouse B.W."/>
            <person name="Bell M."/>
            <person name="Holmes B."/>
            <person name="Steigerwalt A.G."/>
            <person name="Villarma A."/>
            <person name="Sheth M."/>
            <person name="Batra D."/>
            <person name="Pryor J."/>
            <person name="Bernardet J.-F."/>
            <person name="Hugo C."/>
            <person name="Kampfer P."/>
            <person name="Newman J."/>
            <person name="McQuiston J.R."/>
        </authorList>
    </citation>
    <scope>NUCLEOTIDE SEQUENCE [LARGE SCALE GENOMIC DNA]</scope>
    <source>
        <strain evidence="1 2">H5559</strain>
    </source>
</reference>
<dbReference type="Proteomes" id="UP000269015">
    <property type="component" value="Chromosome"/>
</dbReference>
<sequence length="242" mass="28506">MDSIIEKYIDIQQEILSDFAIRWDGEKCKTSFRDDVKKFYGFEKKFGWNIILNSYYVINDTELAKASFNKFGLQGPSRHTDIGERYLRLYGLLNSVYQQKIAMDNLMEVFKLTNYKKLSKELAECNLITLRNKIASHPSNYMDIQTDSEHKFDVYEISRPDLQIDKITLLRNQNHFENFDLVNTIKEFDNKVEDILQLITEKIIKKIFNNQGKHYEEFIKVNLIRDGAIISGDTIITFIKNS</sequence>
<dbReference type="RefSeq" id="WP_123861750.1">
    <property type="nucleotide sequence ID" value="NZ_CP033930.1"/>
</dbReference>
<evidence type="ECO:0000313" key="2">
    <source>
        <dbReference type="Proteomes" id="UP000269015"/>
    </source>
</evidence>
<organism evidence="1 2">
    <name type="scientific">Chryseobacterium indologenes</name>
    <name type="common">Flavobacterium indologenes</name>
    <dbReference type="NCBI Taxonomy" id="253"/>
    <lineage>
        <taxon>Bacteria</taxon>
        <taxon>Pseudomonadati</taxon>
        <taxon>Bacteroidota</taxon>
        <taxon>Flavobacteriia</taxon>
        <taxon>Flavobacteriales</taxon>
        <taxon>Weeksellaceae</taxon>
        <taxon>Chryseobacterium group</taxon>
        <taxon>Chryseobacterium</taxon>
    </lineage>
</organism>
<evidence type="ECO:0000313" key="1">
    <source>
        <dbReference type="EMBL" id="AZB18455.1"/>
    </source>
</evidence>
<accession>A0AAD0YWA2</accession>
<protein>
    <submittedName>
        <fullName evidence="1">Uncharacterized protein</fullName>
    </submittedName>
</protein>